<evidence type="ECO:0000313" key="1">
    <source>
        <dbReference type="EMBL" id="EDW25222.1"/>
    </source>
</evidence>
<protein>
    <submittedName>
        <fullName evidence="1">GL26931</fullName>
    </submittedName>
</protein>
<dbReference type="PhylomeDB" id="B4HC76"/>
<name>B4HC76_DROPE</name>
<dbReference type="OMA" id="FPLRAIR"/>
<dbReference type="AlphaFoldDB" id="B4HC76"/>
<organism evidence="2">
    <name type="scientific">Drosophila persimilis</name>
    <name type="common">Fruit fly</name>
    <dbReference type="NCBI Taxonomy" id="7234"/>
    <lineage>
        <taxon>Eukaryota</taxon>
        <taxon>Metazoa</taxon>
        <taxon>Ecdysozoa</taxon>
        <taxon>Arthropoda</taxon>
        <taxon>Hexapoda</taxon>
        <taxon>Insecta</taxon>
        <taxon>Pterygota</taxon>
        <taxon>Neoptera</taxon>
        <taxon>Endopterygota</taxon>
        <taxon>Diptera</taxon>
        <taxon>Brachycera</taxon>
        <taxon>Muscomorpha</taxon>
        <taxon>Ephydroidea</taxon>
        <taxon>Drosophilidae</taxon>
        <taxon>Drosophila</taxon>
        <taxon>Sophophora</taxon>
    </lineage>
</organism>
<dbReference type="EMBL" id="CH479281">
    <property type="protein sequence ID" value="EDW25222.1"/>
    <property type="molecule type" value="Genomic_DNA"/>
</dbReference>
<sequence length="88" mass="9858">MLVRGTDDTPNAQFPLRAIRNKIVGKDDALTASDPGLNWDEIKETLTINFADKRDQHALLIELHSLVTKKLPVDELYKRTVQGGNGPY</sequence>
<keyword evidence="2" id="KW-1185">Reference proteome</keyword>
<dbReference type="HOGENOM" id="CLU_2576321_0_0_1"/>
<evidence type="ECO:0000313" key="2">
    <source>
        <dbReference type="Proteomes" id="UP000008744"/>
    </source>
</evidence>
<reference evidence="1 2" key="1">
    <citation type="journal article" date="2007" name="Nature">
        <title>Evolution of genes and genomes on the Drosophila phylogeny.</title>
        <authorList>
            <consortium name="Drosophila 12 Genomes Consortium"/>
            <person name="Clark A.G."/>
            <person name="Eisen M.B."/>
            <person name="Smith D.R."/>
            <person name="Bergman C.M."/>
            <person name="Oliver B."/>
            <person name="Markow T.A."/>
            <person name="Kaufman T.C."/>
            <person name="Kellis M."/>
            <person name="Gelbart W."/>
            <person name="Iyer V.N."/>
            <person name="Pollard D.A."/>
            <person name="Sackton T.B."/>
            <person name="Larracuente A.M."/>
            <person name="Singh N.D."/>
            <person name="Abad J.P."/>
            <person name="Abt D.N."/>
            <person name="Adryan B."/>
            <person name="Aguade M."/>
            <person name="Akashi H."/>
            <person name="Anderson W.W."/>
            <person name="Aquadro C.F."/>
            <person name="Ardell D.H."/>
            <person name="Arguello R."/>
            <person name="Artieri C.G."/>
            <person name="Barbash D.A."/>
            <person name="Barker D."/>
            <person name="Barsanti P."/>
            <person name="Batterham P."/>
            <person name="Batzoglou S."/>
            <person name="Begun D."/>
            <person name="Bhutkar A."/>
            <person name="Blanco E."/>
            <person name="Bosak S.A."/>
            <person name="Bradley R.K."/>
            <person name="Brand A.D."/>
            <person name="Brent M.R."/>
            <person name="Brooks A.N."/>
            <person name="Brown R.H."/>
            <person name="Butlin R.K."/>
            <person name="Caggese C."/>
            <person name="Calvi B.R."/>
            <person name="Bernardo de Carvalho A."/>
            <person name="Caspi A."/>
            <person name="Castrezana S."/>
            <person name="Celniker S.E."/>
            <person name="Chang J.L."/>
            <person name="Chapple C."/>
            <person name="Chatterji S."/>
            <person name="Chinwalla A."/>
            <person name="Civetta A."/>
            <person name="Clifton S.W."/>
            <person name="Comeron J.M."/>
            <person name="Costello J.C."/>
            <person name="Coyne J.A."/>
            <person name="Daub J."/>
            <person name="David R.G."/>
            <person name="Delcher A.L."/>
            <person name="Delehaunty K."/>
            <person name="Do C.B."/>
            <person name="Ebling H."/>
            <person name="Edwards K."/>
            <person name="Eickbush T."/>
            <person name="Evans J.D."/>
            <person name="Filipski A."/>
            <person name="Findeiss S."/>
            <person name="Freyhult E."/>
            <person name="Fulton L."/>
            <person name="Fulton R."/>
            <person name="Garcia A.C."/>
            <person name="Gardiner A."/>
            <person name="Garfield D.A."/>
            <person name="Garvin B.E."/>
            <person name="Gibson G."/>
            <person name="Gilbert D."/>
            <person name="Gnerre S."/>
            <person name="Godfrey J."/>
            <person name="Good R."/>
            <person name="Gotea V."/>
            <person name="Gravely B."/>
            <person name="Greenberg A.J."/>
            <person name="Griffiths-Jones S."/>
            <person name="Gross S."/>
            <person name="Guigo R."/>
            <person name="Gustafson E.A."/>
            <person name="Haerty W."/>
            <person name="Hahn M.W."/>
            <person name="Halligan D.L."/>
            <person name="Halpern A.L."/>
            <person name="Halter G.M."/>
            <person name="Han M.V."/>
            <person name="Heger A."/>
            <person name="Hillier L."/>
            <person name="Hinrichs A.S."/>
            <person name="Holmes I."/>
            <person name="Hoskins R.A."/>
            <person name="Hubisz M.J."/>
            <person name="Hultmark D."/>
            <person name="Huntley M.A."/>
            <person name="Jaffe D.B."/>
            <person name="Jagadeeshan S."/>
            <person name="Jeck W.R."/>
            <person name="Johnson J."/>
            <person name="Jones C.D."/>
            <person name="Jordan W.C."/>
            <person name="Karpen G.H."/>
            <person name="Kataoka E."/>
            <person name="Keightley P.D."/>
            <person name="Kheradpour P."/>
            <person name="Kirkness E.F."/>
            <person name="Koerich L.B."/>
            <person name="Kristiansen K."/>
            <person name="Kudrna D."/>
            <person name="Kulathinal R.J."/>
            <person name="Kumar S."/>
            <person name="Kwok R."/>
            <person name="Lander E."/>
            <person name="Langley C.H."/>
            <person name="Lapoint R."/>
            <person name="Lazzaro B.P."/>
            <person name="Lee S.J."/>
            <person name="Levesque L."/>
            <person name="Li R."/>
            <person name="Lin C.F."/>
            <person name="Lin M.F."/>
            <person name="Lindblad-Toh K."/>
            <person name="Llopart A."/>
            <person name="Long M."/>
            <person name="Low L."/>
            <person name="Lozovsky E."/>
            <person name="Lu J."/>
            <person name="Luo M."/>
            <person name="Machado C.A."/>
            <person name="Makalowski W."/>
            <person name="Marzo M."/>
            <person name="Matsuda M."/>
            <person name="Matzkin L."/>
            <person name="McAllister B."/>
            <person name="McBride C.S."/>
            <person name="McKernan B."/>
            <person name="McKernan K."/>
            <person name="Mendez-Lago M."/>
            <person name="Minx P."/>
            <person name="Mollenhauer M.U."/>
            <person name="Montooth K."/>
            <person name="Mount S.M."/>
            <person name="Mu X."/>
            <person name="Myers E."/>
            <person name="Negre B."/>
            <person name="Newfeld S."/>
            <person name="Nielsen R."/>
            <person name="Noor M.A."/>
            <person name="O'Grady P."/>
            <person name="Pachter L."/>
            <person name="Papaceit M."/>
            <person name="Parisi M.J."/>
            <person name="Parisi M."/>
            <person name="Parts L."/>
            <person name="Pedersen J.S."/>
            <person name="Pesole G."/>
            <person name="Phillippy A.M."/>
            <person name="Ponting C.P."/>
            <person name="Pop M."/>
            <person name="Porcelli D."/>
            <person name="Powell J.R."/>
            <person name="Prohaska S."/>
            <person name="Pruitt K."/>
            <person name="Puig M."/>
            <person name="Quesneville H."/>
            <person name="Ram K.R."/>
            <person name="Rand D."/>
            <person name="Rasmussen M.D."/>
            <person name="Reed L.K."/>
            <person name="Reenan R."/>
            <person name="Reily A."/>
            <person name="Remington K.A."/>
            <person name="Rieger T.T."/>
            <person name="Ritchie M.G."/>
            <person name="Robin C."/>
            <person name="Rogers Y.H."/>
            <person name="Rohde C."/>
            <person name="Rozas J."/>
            <person name="Rubenfield M.J."/>
            <person name="Ruiz A."/>
            <person name="Russo S."/>
            <person name="Salzberg S.L."/>
            <person name="Sanchez-Gracia A."/>
            <person name="Saranga D.J."/>
            <person name="Sato H."/>
            <person name="Schaeffer S.W."/>
            <person name="Schatz M.C."/>
            <person name="Schlenke T."/>
            <person name="Schwartz R."/>
            <person name="Segarra C."/>
            <person name="Singh R.S."/>
            <person name="Sirot L."/>
            <person name="Sirota M."/>
            <person name="Sisneros N.B."/>
            <person name="Smith C.D."/>
            <person name="Smith T.F."/>
            <person name="Spieth J."/>
            <person name="Stage D.E."/>
            <person name="Stark A."/>
            <person name="Stephan W."/>
            <person name="Strausberg R.L."/>
            <person name="Strempel S."/>
            <person name="Sturgill D."/>
            <person name="Sutton G."/>
            <person name="Sutton G.G."/>
            <person name="Tao W."/>
            <person name="Teichmann S."/>
            <person name="Tobari Y.N."/>
            <person name="Tomimura Y."/>
            <person name="Tsolas J.M."/>
            <person name="Valente V.L."/>
            <person name="Venter E."/>
            <person name="Venter J.C."/>
            <person name="Vicario S."/>
            <person name="Vieira F.G."/>
            <person name="Vilella A.J."/>
            <person name="Villasante A."/>
            <person name="Walenz B."/>
            <person name="Wang J."/>
            <person name="Wasserman M."/>
            <person name="Watts T."/>
            <person name="Wilson D."/>
            <person name="Wilson R.K."/>
            <person name="Wing R.A."/>
            <person name="Wolfner M.F."/>
            <person name="Wong A."/>
            <person name="Wong G.K."/>
            <person name="Wu C.I."/>
            <person name="Wu G."/>
            <person name="Yamamoto D."/>
            <person name="Yang H.P."/>
            <person name="Yang S.P."/>
            <person name="Yorke J.A."/>
            <person name="Yoshida K."/>
            <person name="Zdobnov E."/>
            <person name="Zhang P."/>
            <person name="Zhang Y."/>
            <person name="Zimin A.V."/>
            <person name="Baldwin J."/>
            <person name="Abdouelleil A."/>
            <person name="Abdulkadir J."/>
            <person name="Abebe A."/>
            <person name="Abera B."/>
            <person name="Abreu J."/>
            <person name="Acer S.C."/>
            <person name="Aftuck L."/>
            <person name="Alexander A."/>
            <person name="An P."/>
            <person name="Anderson E."/>
            <person name="Anderson S."/>
            <person name="Arachi H."/>
            <person name="Azer M."/>
            <person name="Bachantsang P."/>
            <person name="Barry A."/>
            <person name="Bayul T."/>
            <person name="Berlin A."/>
            <person name="Bessette D."/>
            <person name="Bloom T."/>
            <person name="Blye J."/>
            <person name="Boguslavskiy L."/>
            <person name="Bonnet C."/>
            <person name="Boukhgalter B."/>
            <person name="Bourzgui I."/>
            <person name="Brown A."/>
            <person name="Cahill P."/>
            <person name="Channer S."/>
            <person name="Cheshatsang Y."/>
            <person name="Chuda L."/>
            <person name="Citroen M."/>
            <person name="Collymore A."/>
            <person name="Cooke P."/>
            <person name="Costello M."/>
            <person name="D'Aco K."/>
            <person name="Daza R."/>
            <person name="De Haan G."/>
            <person name="DeGray S."/>
            <person name="DeMaso C."/>
            <person name="Dhargay N."/>
            <person name="Dooley K."/>
            <person name="Dooley E."/>
            <person name="Doricent M."/>
            <person name="Dorje P."/>
            <person name="Dorjee K."/>
            <person name="Dupes A."/>
            <person name="Elong R."/>
            <person name="Falk J."/>
            <person name="Farina A."/>
            <person name="Faro S."/>
            <person name="Ferguson D."/>
            <person name="Fisher S."/>
            <person name="Foley C.D."/>
            <person name="Franke A."/>
            <person name="Friedrich D."/>
            <person name="Gadbois L."/>
            <person name="Gearin G."/>
            <person name="Gearin C.R."/>
            <person name="Giannoukos G."/>
            <person name="Goode T."/>
            <person name="Graham J."/>
            <person name="Grandbois E."/>
            <person name="Grewal S."/>
            <person name="Gyaltsen K."/>
            <person name="Hafez N."/>
            <person name="Hagos B."/>
            <person name="Hall J."/>
            <person name="Henson C."/>
            <person name="Hollinger A."/>
            <person name="Honan T."/>
            <person name="Huard M.D."/>
            <person name="Hughes L."/>
            <person name="Hurhula B."/>
            <person name="Husby M.E."/>
            <person name="Kamat A."/>
            <person name="Kanga B."/>
            <person name="Kashin S."/>
            <person name="Khazanovich D."/>
            <person name="Kisner P."/>
            <person name="Lance K."/>
            <person name="Lara M."/>
            <person name="Lee W."/>
            <person name="Lennon N."/>
            <person name="Letendre F."/>
            <person name="LeVine R."/>
            <person name="Lipovsky A."/>
            <person name="Liu X."/>
            <person name="Liu J."/>
            <person name="Liu S."/>
            <person name="Lokyitsang T."/>
            <person name="Lokyitsang Y."/>
            <person name="Lubonja R."/>
            <person name="Lui A."/>
            <person name="MacDonald P."/>
            <person name="Magnisalis V."/>
            <person name="Maru K."/>
            <person name="Matthews C."/>
            <person name="McCusker W."/>
            <person name="McDonough S."/>
            <person name="Mehta T."/>
            <person name="Meldrim J."/>
            <person name="Meneus L."/>
            <person name="Mihai O."/>
            <person name="Mihalev A."/>
            <person name="Mihova T."/>
            <person name="Mittelman R."/>
            <person name="Mlenga V."/>
            <person name="Montmayeur A."/>
            <person name="Mulrain L."/>
            <person name="Navidi A."/>
            <person name="Naylor J."/>
            <person name="Negash T."/>
            <person name="Nguyen T."/>
            <person name="Nguyen N."/>
            <person name="Nicol R."/>
            <person name="Norbu C."/>
            <person name="Norbu N."/>
            <person name="Novod N."/>
            <person name="O'Neill B."/>
            <person name="Osman S."/>
            <person name="Markiewicz E."/>
            <person name="Oyono O.L."/>
            <person name="Patti C."/>
            <person name="Phunkhang P."/>
            <person name="Pierre F."/>
            <person name="Priest M."/>
            <person name="Raghuraman S."/>
            <person name="Rege F."/>
            <person name="Reyes R."/>
            <person name="Rise C."/>
            <person name="Rogov P."/>
            <person name="Ross K."/>
            <person name="Ryan E."/>
            <person name="Settipalli S."/>
            <person name="Shea T."/>
            <person name="Sherpa N."/>
            <person name="Shi L."/>
            <person name="Shih D."/>
            <person name="Sparrow T."/>
            <person name="Spaulding J."/>
            <person name="Stalker J."/>
            <person name="Stange-Thomann N."/>
            <person name="Stavropoulos S."/>
            <person name="Stone C."/>
            <person name="Strader C."/>
            <person name="Tesfaye S."/>
            <person name="Thomson T."/>
            <person name="Thoulutsang Y."/>
            <person name="Thoulutsang D."/>
            <person name="Topham K."/>
            <person name="Topping I."/>
            <person name="Tsamla T."/>
            <person name="Vassiliev H."/>
            <person name="Vo A."/>
            <person name="Wangchuk T."/>
            <person name="Wangdi T."/>
            <person name="Weiand M."/>
            <person name="Wilkinson J."/>
            <person name="Wilson A."/>
            <person name="Yadav S."/>
            <person name="Young G."/>
            <person name="Yu Q."/>
            <person name="Zembek L."/>
            <person name="Zhong D."/>
            <person name="Zimmer A."/>
            <person name="Zwirko Z."/>
            <person name="Jaffe D.B."/>
            <person name="Alvarez P."/>
            <person name="Brockman W."/>
            <person name="Butler J."/>
            <person name="Chin C."/>
            <person name="Gnerre S."/>
            <person name="Grabherr M."/>
            <person name="Kleber M."/>
            <person name="Mauceli E."/>
            <person name="MacCallum I."/>
        </authorList>
    </citation>
    <scope>NUCLEOTIDE SEQUENCE [LARGE SCALE GENOMIC DNA]</scope>
    <source>
        <strain evidence="2">MSH-3 / Tucson 14011-0111.49</strain>
    </source>
</reference>
<gene>
    <name evidence="1" type="primary">Dper\GL26931</name>
    <name evidence="1" type="ORF">Dper_GL26931</name>
</gene>
<accession>B4HC76</accession>
<dbReference type="Proteomes" id="UP000008744">
    <property type="component" value="Unassembled WGS sequence"/>
</dbReference>
<proteinExistence type="predicted"/>